<dbReference type="GO" id="GO:0005829">
    <property type="term" value="C:cytosol"/>
    <property type="evidence" value="ECO:0007669"/>
    <property type="project" value="TreeGrafter"/>
</dbReference>
<evidence type="ECO:0000313" key="9">
    <source>
        <dbReference type="EMBL" id="RCK81022.1"/>
    </source>
</evidence>
<sequence length="250" mass="27429">MARRPLIAANWKMHKTVQEAKSFVAALLPKIAAVRDRDVLICPPFPLIHAVDQARRDTPILLGAQNMYFADSGAFTGEVSGPMLKDLHCEFVILGHSERRWVFGETDELINKKVLAAITHGLIPILCVGEKIEEREQNLTEQVILNQLDLGIKNVPENVIGTMVIAYEPVWAIGTGRNASAKDAHDAIALIREFIHSRFGSGAADKLRILYGGSVKPENMATYMREEGIDGALVGGASLDPESFAKLVTY</sequence>
<evidence type="ECO:0000256" key="7">
    <source>
        <dbReference type="HAMAP-Rule" id="MF_00147"/>
    </source>
</evidence>
<evidence type="ECO:0000256" key="3">
    <source>
        <dbReference type="ARBA" id="ARBA00022432"/>
    </source>
</evidence>
<dbReference type="GO" id="GO:0046166">
    <property type="term" value="P:glyceraldehyde-3-phosphate biosynthetic process"/>
    <property type="evidence" value="ECO:0007669"/>
    <property type="project" value="TreeGrafter"/>
</dbReference>
<accession>A0A367ZUI0</accession>
<dbReference type="PANTHER" id="PTHR21139:SF42">
    <property type="entry name" value="TRIOSEPHOSPHATE ISOMERASE"/>
    <property type="match status" value="1"/>
</dbReference>
<dbReference type="UniPathway" id="UPA00138"/>
<feature type="active site" description="Proton acceptor" evidence="7">
    <location>
        <position position="168"/>
    </location>
</feature>
<evidence type="ECO:0000256" key="2">
    <source>
        <dbReference type="ARBA" id="ARBA00007422"/>
    </source>
</evidence>
<evidence type="ECO:0000256" key="6">
    <source>
        <dbReference type="ARBA" id="ARBA00023235"/>
    </source>
</evidence>
<comment type="pathway">
    <text evidence="1 7 8">Carbohydrate degradation; glycolysis; D-glyceraldehyde 3-phosphate from glycerone phosphate: step 1/1.</text>
</comment>
<dbReference type="EC" id="5.3.1.1" evidence="7 8"/>
<dbReference type="UniPathway" id="UPA00109">
    <property type="reaction ID" value="UER00189"/>
</dbReference>
<dbReference type="PROSITE" id="PS00171">
    <property type="entry name" value="TIM_1"/>
    <property type="match status" value="1"/>
</dbReference>
<dbReference type="NCBIfam" id="TIGR00419">
    <property type="entry name" value="tim"/>
    <property type="match status" value="1"/>
</dbReference>
<gene>
    <name evidence="7" type="primary">tpiA</name>
    <name evidence="9" type="ORF">OZSIB_2399</name>
</gene>
<comment type="catalytic activity">
    <reaction evidence="7 8">
        <text>D-glyceraldehyde 3-phosphate = dihydroxyacetone phosphate</text>
        <dbReference type="Rhea" id="RHEA:18585"/>
        <dbReference type="ChEBI" id="CHEBI:57642"/>
        <dbReference type="ChEBI" id="CHEBI:59776"/>
        <dbReference type="EC" id="5.3.1.1"/>
    </reaction>
</comment>
<evidence type="ECO:0000313" key="10">
    <source>
        <dbReference type="Proteomes" id="UP000252355"/>
    </source>
</evidence>
<dbReference type="AlphaFoldDB" id="A0A367ZUI0"/>
<dbReference type="InterPro" id="IPR000652">
    <property type="entry name" value="Triosephosphate_isomerase"/>
</dbReference>
<dbReference type="Gene3D" id="3.20.20.70">
    <property type="entry name" value="Aldolase class I"/>
    <property type="match status" value="1"/>
</dbReference>
<comment type="caution">
    <text evidence="9">The sequence shown here is derived from an EMBL/GenBank/DDBJ whole genome shotgun (WGS) entry which is preliminary data.</text>
</comment>
<comment type="subcellular location">
    <subcellularLocation>
        <location evidence="7 8">Cytoplasm</location>
    </subcellularLocation>
</comment>
<comment type="similarity">
    <text evidence="2 7 8">Belongs to the triosephosphate isomerase family.</text>
</comment>
<dbReference type="GO" id="GO:0006096">
    <property type="term" value="P:glycolytic process"/>
    <property type="evidence" value="ECO:0007669"/>
    <property type="project" value="UniProtKB-UniRule"/>
</dbReference>
<dbReference type="GO" id="GO:0019563">
    <property type="term" value="P:glycerol catabolic process"/>
    <property type="evidence" value="ECO:0007669"/>
    <property type="project" value="TreeGrafter"/>
</dbReference>
<dbReference type="Pfam" id="PF00121">
    <property type="entry name" value="TIM"/>
    <property type="match status" value="1"/>
</dbReference>
<organism evidence="9 10">
    <name type="scientific">Candidatus Ozemobacter sibiricus</name>
    <dbReference type="NCBI Taxonomy" id="2268124"/>
    <lineage>
        <taxon>Bacteria</taxon>
        <taxon>Candidatus Ozemobacteria</taxon>
        <taxon>Candidatus Ozemobacterales</taxon>
        <taxon>Candidatus Ozemobacteraceae</taxon>
        <taxon>Candidatus Ozemobacter</taxon>
    </lineage>
</organism>
<name>A0A367ZUI0_9BACT</name>
<dbReference type="FunFam" id="3.20.20.70:FF:000016">
    <property type="entry name" value="Triosephosphate isomerase"/>
    <property type="match status" value="1"/>
</dbReference>
<evidence type="ECO:0000256" key="4">
    <source>
        <dbReference type="ARBA" id="ARBA00022490"/>
    </source>
</evidence>
<dbReference type="EMBL" id="QOQW01000003">
    <property type="protein sequence ID" value="RCK81022.1"/>
    <property type="molecule type" value="Genomic_DNA"/>
</dbReference>
<comment type="function">
    <text evidence="7">Involved in the gluconeogenesis. Catalyzes stereospecifically the conversion of dihydroxyacetone phosphate (DHAP) to D-glyceraldehyde-3-phosphate (G3P).</text>
</comment>
<dbReference type="PANTHER" id="PTHR21139">
    <property type="entry name" value="TRIOSEPHOSPHATE ISOMERASE"/>
    <property type="match status" value="1"/>
</dbReference>
<feature type="active site" description="Electrophile" evidence="7">
    <location>
        <position position="96"/>
    </location>
</feature>
<protein>
    <recommendedName>
        <fullName evidence="7 8">Triosephosphate isomerase</fullName>
        <shortName evidence="7">TIM</shortName>
        <shortName evidence="7">TPI</shortName>
        <ecNumber evidence="7 8">5.3.1.1</ecNumber>
    </recommendedName>
    <alternativeName>
        <fullName evidence="7">Triose-phosphate isomerase</fullName>
    </alternativeName>
</protein>
<evidence type="ECO:0000256" key="1">
    <source>
        <dbReference type="ARBA" id="ARBA00004680"/>
    </source>
</evidence>
<reference evidence="9 10" key="1">
    <citation type="submission" date="2018-05" db="EMBL/GenBank/DDBJ databases">
        <title>A metagenomic window into the 2 km-deep terrestrial subsurface aquifer revealed taxonomically and functionally diverse microbial community comprising novel uncultured bacterial lineages.</title>
        <authorList>
            <person name="Kadnikov V.V."/>
            <person name="Mardanov A.V."/>
            <person name="Beletsky A.V."/>
            <person name="Banks D."/>
            <person name="Pimenov N.V."/>
            <person name="Frank Y.A."/>
            <person name="Karnachuk O.V."/>
            <person name="Ravin N.V."/>
        </authorList>
    </citation>
    <scope>NUCLEOTIDE SEQUENCE [LARGE SCALE GENOMIC DNA]</scope>
    <source>
        <strain evidence="9">BY5</strain>
    </source>
</reference>
<keyword evidence="3 7" id="KW-0312">Gluconeogenesis</keyword>
<feature type="binding site" evidence="7">
    <location>
        <begin position="235"/>
        <end position="236"/>
    </location>
    <ligand>
        <name>substrate</name>
    </ligand>
</feature>
<dbReference type="Proteomes" id="UP000252355">
    <property type="component" value="Unassembled WGS sequence"/>
</dbReference>
<comment type="subunit">
    <text evidence="7 8">Homodimer.</text>
</comment>
<feature type="binding site" evidence="7">
    <location>
        <position position="214"/>
    </location>
    <ligand>
        <name>substrate</name>
    </ligand>
</feature>
<proteinExistence type="inferred from homology"/>
<dbReference type="GO" id="GO:0004807">
    <property type="term" value="F:triose-phosphate isomerase activity"/>
    <property type="evidence" value="ECO:0007669"/>
    <property type="project" value="UniProtKB-UniRule"/>
</dbReference>
<keyword evidence="4 7" id="KW-0963">Cytoplasm</keyword>
<dbReference type="SUPFAM" id="SSF51351">
    <property type="entry name" value="Triosephosphate isomerase (TIM)"/>
    <property type="match status" value="1"/>
</dbReference>
<dbReference type="InterPro" id="IPR020861">
    <property type="entry name" value="Triosephosphate_isomerase_AS"/>
</dbReference>
<dbReference type="InterPro" id="IPR035990">
    <property type="entry name" value="TIM_sf"/>
</dbReference>
<comment type="pathway">
    <text evidence="7 8">Carbohydrate biosynthesis; gluconeogenesis.</text>
</comment>
<evidence type="ECO:0000256" key="5">
    <source>
        <dbReference type="ARBA" id="ARBA00023152"/>
    </source>
</evidence>
<dbReference type="InterPro" id="IPR013785">
    <property type="entry name" value="Aldolase_TIM"/>
</dbReference>
<evidence type="ECO:0000256" key="8">
    <source>
        <dbReference type="RuleBase" id="RU363013"/>
    </source>
</evidence>
<keyword evidence="6 7" id="KW-0413">Isomerase</keyword>
<dbReference type="GO" id="GO:0006094">
    <property type="term" value="P:gluconeogenesis"/>
    <property type="evidence" value="ECO:0007669"/>
    <property type="project" value="UniProtKB-UniRule"/>
</dbReference>
<keyword evidence="5 7" id="KW-0324">Glycolysis</keyword>
<dbReference type="InterPro" id="IPR022896">
    <property type="entry name" value="TrioseP_Isoase_bac/euk"/>
</dbReference>
<feature type="binding site" evidence="7">
    <location>
        <position position="174"/>
    </location>
    <ligand>
        <name>substrate</name>
    </ligand>
</feature>
<dbReference type="PROSITE" id="PS51440">
    <property type="entry name" value="TIM_2"/>
    <property type="match status" value="1"/>
</dbReference>
<feature type="binding site" evidence="7">
    <location>
        <begin position="10"/>
        <end position="12"/>
    </location>
    <ligand>
        <name>substrate</name>
    </ligand>
</feature>
<dbReference type="CDD" id="cd00311">
    <property type="entry name" value="TIM"/>
    <property type="match status" value="1"/>
</dbReference>
<dbReference type="HAMAP" id="MF_00147_B">
    <property type="entry name" value="TIM_B"/>
    <property type="match status" value="1"/>
</dbReference>